<protein>
    <submittedName>
        <fullName evidence="2">Purine-binding chemotaxis protein CheW</fullName>
    </submittedName>
</protein>
<dbReference type="GO" id="GO:0006935">
    <property type="term" value="P:chemotaxis"/>
    <property type="evidence" value="ECO:0007669"/>
    <property type="project" value="InterPro"/>
</dbReference>
<dbReference type="GO" id="GO:0005829">
    <property type="term" value="C:cytosol"/>
    <property type="evidence" value="ECO:0007669"/>
    <property type="project" value="TreeGrafter"/>
</dbReference>
<dbReference type="PATRIC" id="fig|1133569.4.peg.1128"/>
<dbReference type="Gene3D" id="2.40.50.180">
    <property type="entry name" value="CheA-289, Domain 4"/>
    <property type="match status" value="1"/>
</dbReference>
<dbReference type="InterPro" id="IPR036061">
    <property type="entry name" value="CheW-like_dom_sf"/>
</dbReference>
<dbReference type="Gene3D" id="2.30.30.40">
    <property type="entry name" value="SH3 Domains"/>
    <property type="match status" value="1"/>
</dbReference>
<dbReference type="EMBL" id="KM886873">
    <property type="protein sequence ID" value="AJA34482.1"/>
    <property type="molecule type" value="Genomic_DNA"/>
</dbReference>
<dbReference type="InterPro" id="IPR002545">
    <property type="entry name" value="CheW-lke_dom"/>
</dbReference>
<name>A0A0A7RGT8_9LACO</name>
<dbReference type="SUPFAM" id="SSF50341">
    <property type="entry name" value="CheW-like"/>
    <property type="match status" value="1"/>
</dbReference>
<dbReference type="AlphaFoldDB" id="A0A0A7RGT8"/>
<dbReference type="PANTHER" id="PTHR22617:SF23">
    <property type="entry name" value="CHEMOTAXIS PROTEIN CHEW"/>
    <property type="match status" value="1"/>
</dbReference>
<dbReference type="EMBL" id="AYYX01000027">
    <property type="protein sequence ID" value="KRM88627.1"/>
    <property type="molecule type" value="Genomic_DNA"/>
</dbReference>
<sequence length="165" mass="19310">MDQYVVFKSHDQYFALPVQVVTRIIETDDFISLPDVPDFVLGVFEHQKHMIPIIDLRRKLFNEFTTKSDAAKVILCDWKDQHLGLYVENIIGIEHLKETDYEKELTQADLKHDYIGKFLKLKDQVVISLELEFLFDNQQSENLTSTVEKFEKTEENANVDKSQAD</sequence>
<dbReference type="PANTHER" id="PTHR22617">
    <property type="entry name" value="CHEMOTAXIS SENSOR HISTIDINE KINASE-RELATED"/>
    <property type="match status" value="1"/>
</dbReference>
<dbReference type="Proteomes" id="UP000051576">
    <property type="component" value="Unassembled WGS sequence"/>
</dbReference>
<accession>A0A0A7RGT8</accession>
<evidence type="ECO:0000259" key="1">
    <source>
        <dbReference type="PROSITE" id="PS50851"/>
    </source>
</evidence>
<dbReference type="SMART" id="SM00260">
    <property type="entry name" value="CheW"/>
    <property type="match status" value="1"/>
</dbReference>
<proteinExistence type="predicted"/>
<reference evidence="3 4" key="2">
    <citation type="journal article" date="2015" name="Genome Announc.">
        <title>Expanding the biotechnology potential of lactobacilli through comparative genomics of 213 strains and associated genera.</title>
        <authorList>
            <person name="Sun Z."/>
            <person name="Harris H.M."/>
            <person name="McCann A."/>
            <person name="Guo C."/>
            <person name="Argimon S."/>
            <person name="Zhang W."/>
            <person name="Yang X."/>
            <person name="Jeffery I.B."/>
            <person name="Cooney J.C."/>
            <person name="Kagawa T.F."/>
            <person name="Liu W."/>
            <person name="Song Y."/>
            <person name="Salvetti E."/>
            <person name="Wrobel A."/>
            <person name="Rasinkangas P."/>
            <person name="Parkhill J."/>
            <person name="Rea M.C."/>
            <person name="O'Sullivan O."/>
            <person name="Ritari J."/>
            <person name="Douillard F.P."/>
            <person name="Paul Ross R."/>
            <person name="Yang R."/>
            <person name="Briner A.E."/>
            <person name="Felis G.E."/>
            <person name="de Vos W.M."/>
            <person name="Barrangou R."/>
            <person name="Klaenhammer T.R."/>
            <person name="Caufield P.W."/>
            <person name="Cui Y."/>
            <person name="Zhang H."/>
            <person name="O'Toole P.W."/>
        </authorList>
    </citation>
    <scope>NUCLEOTIDE SEQUENCE [LARGE SCALE GENOMIC DNA]</scope>
    <source>
        <strain evidence="3 4">DSM 20605</strain>
    </source>
</reference>
<organism evidence="2">
    <name type="scientific">Liquorilactobacillus vini DSM 20605</name>
    <dbReference type="NCBI Taxonomy" id="1133569"/>
    <lineage>
        <taxon>Bacteria</taxon>
        <taxon>Bacillati</taxon>
        <taxon>Bacillota</taxon>
        <taxon>Bacilli</taxon>
        <taxon>Lactobacillales</taxon>
        <taxon>Lactobacillaceae</taxon>
        <taxon>Liquorilactobacillus</taxon>
    </lineage>
</organism>
<evidence type="ECO:0000313" key="3">
    <source>
        <dbReference type="EMBL" id="KRM88627.1"/>
    </source>
</evidence>
<feature type="domain" description="CheW-like" evidence="1">
    <location>
        <begin position="1"/>
        <end position="140"/>
    </location>
</feature>
<dbReference type="eggNOG" id="COG0835">
    <property type="taxonomic scope" value="Bacteria"/>
</dbReference>
<dbReference type="InterPro" id="IPR039315">
    <property type="entry name" value="CheW"/>
</dbReference>
<dbReference type="Pfam" id="PF01584">
    <property type="entry name" value="CheW"/>
    <property type="match status" value="1"/>
</dbReference>
<dbReference type="STRING" id="1133569.FD21_GL001000"/>
<dbReference type="GO" id="GO:0007165">
    <property type="term" value="P:signal transduction"/>
    <property type="evidence" value="ECO:0007669"/>
    <property type="project" value="InterPro"/>
</dbReference>
<reference evidence="2" key="1">
    <citation type="journal article" date="2014" name="Appl. Environ. Microbiol.">
        <title>Detection and genomic characterization of motility in Lactobacillus curvatus: confirmation of motility in a species outside the Lactobacillus salivarius clade.</title>
        <authorList>
            <person name="Cousin F.J."/>
            <person name="Lynch S.M."/>
            <person name="Harris H.M."/>
            <person name="McCann A."/>
            <person name="Lynch D.B."/>
            <person name="Neville B.A."/>
            <person name="Irisawa T."/>
            <person name="Okada S."/>
            <person name="Endo A."/>
            <person name="O'Toole P.W."/>
        </authorList>
    </citation>
    <scope>NUCLEOTIDE SEQUENCE</scope>
    <source>
        <strain evidence="2">DSM 20605</strain>
    </source>
</reference>
<keyword evidence="4" id="KW-1185">Reference proteome</keyword>
<dbReference type="PROSITE" id="PS50851">
    <property type="entry name" value="CHEW"/>
    <property type="match status" value="1"/>
</dbReference>
<gene>
    <name evidence="2" type="primary">cheW2</name>
    <name evidence="3" type="ORF">FD21_GL001000</name>
</gene>
<dbReference type="RefSeq" id="WP_010580533.1">
    <property type="nucleotide sequence ID" value="NZ_AHYZ01000084.1"/>
</dbReference>
<evidence type="ECO:0000313" key="2">
    <source>
        <dbReference type="EMBL" id="AJA34482.1"/>
    </source>
</evidence>
<evidence type="ECO:0000313" key="4">
    <source>
        <dbReference type="Proteomes" id="UP000051576"/>
    </source>
</evidence>